<feature type="domain" description="Nudix hydrolase" evidence="3">
    <location>
        <begin position="2"/>
        <end position="141"/>
    </location>
</feature>
<dbReference type="Proteomes" id="UP000276770">
    <property type="component" value="Unassembled WGS sequence"/>
</dbReference>
<dbReference type="Gene3D" id="3.90.79.10">
    <property type="entry name" value="Nucleoside Triphosphate Pyrophosphohydrolase"/>
    <property type="match status" value="1"/>
</dbReference>
<dbReference type="SUPFAM" id="SSF55811">
    <property type="entry name" value="Nudix"/>
    <property type="match status" value="1"/>
</dbReference>
<proteinExistence type="predicted"/>
<evidence type="ECO:0000256" key="2">
    <source>
        <dbReference type="ARBA" id="ARBA00022801"/>
    </source>
</evidence>
<dbReference type="CDD" id="cd18880">
    <property type="entry name" value="NUDIX_ADPRase"/>
    <property type="match status" value="1"/>
</dbReference>
<dbReference type="PROSITE" id="PS51462">
    <property type="entry name" value="NUDIX"/>
    <property type="match status" value="1"/>
</dbReference>
<keyword evidence="2" id="KW-0378">Hydrolase</keyword>
<evidence type="ECO:0000313" key="5">
    <source>
        <dbReference type="Proteomes" id="UP000276770"/>
    </source>
</evidence>
<dbReference type="InterPro" id="IPR015797">
    <property type="entry name" value="NUDIX_hydrolase-like_dom_sf"/>
</dbReference>
<comment type="caution">
    <text evidence="4">The sequence shown here is derived from an EMBL/GenBank/DDBJ whole genome shotgun (WGS) entry which is preliminary data.</text>
</comment>
<dbReference type="GO" id="GO:0016787">
    <property type="term" value="F:hydrolase activity"/>
    <property type="evidence" value="ECO:0007669"/>
    <property type="project" value="UniProtKB-KW"/>
</dbReference>
<evidence type="ECO:0000259" key="3">
    <source>
        <dbReference type="PROSITE" id="PS51462"/>
    </source>
</evidence>
<accession>A0A3L7JX66</accession>
<dbReference type="RefSeq" id="WP_121681342.1">
    <property type="nucleotide sequence ID" value="NZ_RCVZ01000010.1"/>
</dbReference>
<dbReference type="AlphaFoldDB" id="A0A3L7JX66"/>
<dbReference type="OrthoDB" id="65827at2"/>
<dbReference type="InterPro" id="IPR000086">
    <property type="entry name" value="NUDIX_hydrolase_dom"/>
</dbReference>
<evidence type="ECO:0000313" key="4">
    <source>
        <dbReference type="EMBL" id="RLQ94251.1"/>
    </source>
</evidence>
<name>A0A3L7JX66_9BACI</name>
<evidence type="ECO:0000256" key="1">
    <source>
        <dbReference type="ARBA" id="ARBA00001946"/>
    </source>
</evidence>
<dbReference type="PANTHER" id="PTHR43046">
    <property type="entry name" value="GDP-MANNOSE MANNOSYL HYDROLASE"/>
    <property type="match status" value="1"/>
</dbReference>
<gene>
    <name evidence="4" type="ORF">D9X91_14395</name>
</gene>
<comment type="cofactor">
    <cofactor evidence="1">
        <name>Mg(2+)</name>
        <dbReference type="ChEBI" id="CHEBI:18420"/>
    </cofactor>
</comment>
<organism evidence="4 5">
    <name type="scientific">Falsibacillus albus</name>
    <dbReference type="NCBI Taxonomy" id="2478915"/>
    <lineage>
        <taxon>Bacteria</taxon>
        <taxon>Bacillati</taxon>
        <taxon>Bacillota</taxon>
        <taxon>Bacilli</taxon>
        <taxon>Bacillales</taxon>
        <taxon>Bacillaceae</taxon>
        <taxon>Falsibacillus</taxon>
    </lineage>
</organism>
<keyword evidence="5" id="KW-1185">Reference proteome</keyword>
<reference evidence="4 5" key="1">
    <citation type="submission" date="2018-10" db="EMBL/GenBank/DDBJ databases">
        <title>Falsibacillus sp. genome draft.</title>
        <authorList>
            <person name="Shi S."/>
        </authorList>
    </citation>
    <scope>NUCLEOTIDE SEQUENCE [LARGE SCALE GENOMIC DNA]</scope>
    <source>
        <strain evidence="4 5">GY 10110</strain>
    </source>
</reference>
<dbReference type="Pfam" id="PF00293">
    <property type="entry name" value="NUDIX"/>
    <property type="match status" value="1"/>
</dbReference>
<protein>
    <submittedName>
        <fullName evidence="4">NUDIX domain-containing protein</fullName>
    </submittedName>
</protein>
<dbReference type="EMBL" id="RCVZ01000010">
    <property type="protein sequence ID" value="RLQ94251.1"/>
    <property type="molecule type" value="Genomic_DNA"/>
</dbReference>
<sequence>MKIRNSVKAIIIKEENLLTIKKVSGDQEFYILPGGGQEHGETLEIALKRECVEEVNTDVEVGNLIFMREYIGKNHEFSEKHRHVHQIEFMFHCKINEWANVKIGVNPDQDQVGVEWLPIKELYKFDLYPKEIRSRIIGFFQGIENNVYLGDIN</sequence>
<dbReference type="PANTHER" id="PTHR43046:SF14">
    <property type="entry name" value="MUTT_NUDIX FAMILY PROTEIN"/>
    <property type="match status" value="1"/>
</dbReference>